<dbReference type="InterPro" id="IPR052022">
    <property type="entry name" value="26kDa_periplasmic_antigen"/>
</dbReference>
<organism evidence="3 4">
    <name type="scientific">Amnimonas aquatica</name>
    <dbReference type="NCBI Taxonomy" id="2094561"/>
    <lineage>
        <taxon>Bacteria</taxon>
        <taxon>Pseudomonadati</taxon>
        <taxon>Pseudomonadota</taxon>
        <taxon>Gammaproteobacteria</taxon>
        <taxon>Moraxellales</taxon>
        <taxon>Moraxellaceae</taxon>
        <taxon>Amnimonas</taxon>
    </lineage>
</organism>
<proteinExistence type="predicted"/>
<dbReference type="Proteomes" id="UP000243900">
    <property type="component" value="Unassembled WGS sequence"/>
</dbReference>
<feature type="region of interest" description="Disordered" evidence="1">
    <location>
        <begin position="1"/>
        <end position="46"/>
    </location>
</feature>
<evidence type="ECO:0000313" key="3">
    <source>
        <dbReference type="EMBL" id="PQA48967.1"/>
    </source>
</evidence>
<keyword evidence="2" id="KW-0812">Transmembrane</keyword>
<keyword evidence="4" id="KW-1185">Reference proteome</keyword>
<dbReference type="AlphaFoldDB" id="A0A2P6AU26"/>
<evidence type="ECO:0000256" key="1">
    <source>
        <dbReference type="SAM" id="MobiDB-lite"/>
    </source>
</evidence>
<gene>
    <name evidence="3" type="ORF">C5O18_02710</name>
</gene>
<dbReference type="InterPro" id="IPR016907">
    <property type="entry name" value="UCP029033"/>
</dbReference>
<dbReference type="GO" id="GO:0006974">
    <property type="term" value="P:DNA damage response"/>
    <property type="evidence" value="ECO:0007669"/>
    <property type="project" value="TreeGrafter"/>
</dbReference>
<protein>
    <submittedName>
        <fullName evidence="3">SIMPL domain-containing protein</fullName>
    </submittedName>
</protein>
<keyword evidence="2" id="KW-1133">Transmembrane helix</keyword>
<dbReference type="Gene3D" id="3.30.110.170">
    <property type="entry name" value="Protein of unknown function (DUF541), domain 1"/>
    <property type="match status" value="1"/>
</dbReference>
<evidence type="ECO:0000256" key="2">
    <source>
        <dbReference type="SAM" id="Phobius"/>
    </source>
</evidence>
<dbReference type="InterPro" id="IPR007497">
    <property type="entry name" value="SIMPL/DUF541"/>
</dbReference>
<evidence type="ECO:0000313" key="4">
    <source>
        <dbReference type="Proteomes" id="UP000243900"/>
    </source>
</evidence>
<dbReference type="PANTHER" id="PTHR34387:SF2">
    <property type="entry name" value="SLR1258 PROTEIN"/>
    <property type="match status" value="1"/>
</dbReference>
<dbReference type="Gene3D" id="3.30.70.2970">
    <property type="entry name" value="Protein of unknown function (DUF541), domain 2"/>
    <property type="match status" value="1"/>
</dbReference>
<reference evidence="4" key="1">
    <citation type="submission" date="2018-02" db="EMBL/GenBank/DDBJ databases">
        <title>Genome sequencing of Solimonas sp. HR-BB.</title>
        <authorList>
            <person name="Lee Y."/>
            <person name="Jeon C.O."/>
        </authorList>
    </citation>
    <scope>NUCLEOTIDE SEQUENCE [LARGE SCALE GENOMIC DNA]</scope>
    <source>
        <strain evidence="4">HR-E</strain>
    </source>
</reference>
<dbReference type="PANTHER" id="PTHR34387">
    <property type="entry name" value="SLR1258 PROTEIN"/>
    <property type="match status" value="1"/>
</dbReference>
<dbReference type="EMBL" id="PTQZ01000033">
    <property type="protein sequence ID" value="PQA48967.1"/>
    <property type="molecule type" value="Genomic_DNA"/>
</dbReference>
<dbReference type="Pfam" id="PF04402">
    <property type="entry name" value="SIMPL"/>
    <property type="match status" value="1"/>
</dbReference>
<sequence>MPAAGRDPRPSAGAGQAATAGGASDARPSNAPEHLMPDTTSRSNQPRSSTALLFALILAAGTALGGALIAGAIRDARHFDQAVEVRGLAEQVVKSDQASWQLGFTTFGADAAGANKAWAEKVAALEAQLRAAGFADSEIRRQPLSLFDSYGNGGNLPPANQRFRANGGVLVETADVDKVDQASRATDAFVAAGVVLDNSYVRYFFTDLNRIKPAMLKAATANAREAADTFAKDSGVKVGGIKSATQGLFSISSPVSDYDAESSLMKKVRVVTRVQFFIE</sequence>
<feature type="compositionally biased region" description="Low complexity" evidence="1">
    <location>
        <begin position="12"/>
        <end position="26"/>
    </location>
</feature>
<keyword evidence="2" id="KW-0472">Membrane</keyword>
<accession>A0A2P6AU26</accession>
<name>A0A2P6AU26_9GAMM</name>
<dbReference type="PIRSF" id="PIRSF029033">
    <property type="entry name" value="UCP029033"/>
    <property type="match status" value="1"/>
</dbReference>
<feature type="transmembrane region" description="Helical" evidence="2">
    <location>
        <begin position="51"/>
        <end position="73"/>
    </location>
</feature>
<comment type="caution">
    <text evidence="3">The sequence shown here is derived from an EMBL/GenBank/DDBJ whole genome shotgun (WGS) entry which is preliminary data.</text>
</comment>